<keyword evidence="8" id="KW-0614">Plasmid</keyword>
<organism evidence="8 9">
    <name type="scientific">Azospirillum brasilense</name>
    <dbReference type="NCBI Taxonomy" id="192"/>
    <lineage>
        <taxon>Bacteria</taxon>
        <taxon>Pseudomonadati</taxon>
        <taxon>Pseudomonadota</taxon>
        <taxon>Alphaproteobacteria</taxon>
        <taxon>Rhodospirillales</taxon>
        <taxon>Azospirillaceae</taxon>
        <taxon>Azospirillum</taxon>
    </lineage>
</organism>
<protein>
    <recommendedName>
        <fullName evidence="5">Ethanolamine ammonia-lyase small subunit</fullName>
        <shortName evidence="5">EAL small subunit</shortName>
        <ecNumber evidence="5">4.3.1.7</ecNumber>
    </recommendedName>
</protein>
<keyword evidence="2 5" id="KW-0456">Lyase</keyword>
<dbReference type="GO" id="GO:0009350">
    <property type="term" value="C:ethanolamine ammonia-lyase complex"/>
    <property type="evidence" value="ECO:0007669"/>
    <property type="project" value="UniProtKB-UniRule"/>
</dbReference>
<comment type="catalytic activity">
    <reaction evidence="5">
        <text>ethanolamine = acetaldehyde + NH4(+)</text>
        <dbReference type="Rhea" id="RHEA:15313"/>
        <dbReference type="ChEBI" id="CHEBI:15343"/>
        <dbReference type="ChEBI" id="CHEBI:28938"/>
        <dbReference type="ChEBI" id="CHEBI:57603"/>
        <dbReference type="EC" id="4.3.1.7"/>
    </reaction>
</comment>
<dbReference type="Gene3D" id="3.40.50.11240">
    <property type="entry name" value="Ethanolamine ammonia-lyase light chain (EutC)"/>
    <property type="match status" value="1"/>
</dbReference>
<keyword evidence="10" id="KW-1185">Reference proteome</keyword>
<dbReference type="InterPro" id="IPR009246">
    <property type="entry name" value="EutC"/>
</dbReference>
<dbReference type="HAMAP" id="MF_00601">
    <property type="entry name" value="EutC"/>
    <property type="match status" value="1"/>
</dbReference>
<comment type="pathway">
    <text evidence="5">Amine and polyamine degradation; ethanolamine degradation.</text>
</comment>
<reference evidence="7 10" key="2">
    <citation type="submission" date="2023-11" db="EMBL/GenBank/DDBJ databases">
        <title>MicrobeMod: A computational toolkit for identifying prokaryotic methylation and restriction-modification with nanopore sequencing.</title>
        <authorList>
            <person name="Crits-Christoph A."/>
            <person name="Kang S.C."/>
            <person name="Lee H."/>
            <person name="Ostrov N."/>
        </authorList>
    </citation>
    <scope>NUCLEOTIDE SEQUENCE [LARGE SCALE GENOMIC DNA]</scope>
    <source>
        <strain evidence="7 10">ATCC 29145</strain>
    </source>
</reference>
<evidence type="ECO:0000256" key="6">
    <source>
        <dbReference type="SAM" id="MobiDB-lite"/>
    </source>
</evidence>
<evidence type="ECO:0000256" key="1">
    <source>
        <dbReference type="ARBA" id="ARBA00022628"/>
    </source>
</evidence>
<dbReference type="GO" id="GO:0046336">
    <property type="term" value="P:ethanolamine catabolic process"/>
    <property type="evidence" value="ECO:0007669"/>
    <property type="project" value="UniProtKB-UniRule"/>
</dbReference>
<feature type="binding site" evidence="5">
    <location>
        <position position="221"/>
    </location>
    <ligand>
        <name>adenosylcob(III)alamin</name>
        <dbReference type="ChEBI" id="CHEBI:18408"/>
    </ligand>
</feature>
<dbReference type="RefSeq" id="WP_079285057.1">
    <property type="nucleotide sequence ID" value="NZ_CP032342.1"/>
</dbReference>
<dbReference type="GO" id="GO:0031419">
    <property type="term" value="F:cobalamin binding"/>
    <property type="evidence" value="ECO:0007669"/>
    <property type="project" value="UniProtKB-UniRule"/>
</dbReference>
<dbReference type="Gene3D" id="1.10.30.40">
    <property type="entry name" value="Ethanolamine ammonia-lyase light chain (EutC), N-terminal domain"/>
    <property type="match status" value="1"/>
</dbReference>
<dbReference type="GeneID" id="56447529"/>
<sequence>MTRNDDDKTPSLVPAPGSIHPLRRFTDARVALGRAGTSLPTRAHLDFLHDHARARDAVWATPDLDGLGSRLESAGMPVVRLRSAAPDRAVYLRRPDLGRRLADEDAGRLRGLAVPDGAGGERPRVGIVVVDGLSAMAIDANAAPVVIGLGQALRDQRVELAPVALVEQGRVAVGDAVGEALGLALVIVLIGERPGLSTADSLGCYVTWAPRPGTLDSARNCISNIRLGGLDPEQAVVRIADLVRGIWRARVSGVALSAAIGQRHG</sequence>
<evidence type="ECO:0000313" key="10">
    <source>
        <dbReference type="Proteomes" id="UP001277471"/>
    </source>
</evidence>
<dbReference type="AlphaFoldDB" id="A0A4D8QTZ7"/>
<dbReference type="Pfam" id="PF05985">
    <property type="entry name" value="EutC"/>
    <property type="match status" value="1"/>
</dbReference>
<dbReference type="InterPro" id="IPR042251">
    <property type="entry name" value="EutC_C"/>
</dbReference>
<dbReference type="PANTHER" id="PTHR39330">
    <property type="entry name" value="ETHANOLAMINE AMMONIA-LYASE LIGHT CHAIN"/>
    <property type="match status" value="1"/>
</dbReference>
<dbReference type="NCBIfam" id="NF003971">
    <property type="entry name" value="PRK05465.1"/>
    <property type="match status" value="1"/>
</dbReference>
<reference evidence="8 9" key="1">
    <citation type="submission" date="2018-09" db="EMBL/GenBank/DDBJ databases">
        <title>Whole genome based analysis of evolution and adaptive divergence in Indian and Brazilian strains of Azospirillum brasilense.</title>
        <authorList>
            <person name="Singh C."/>
            <person name="Tripathi A.K."/>
        </authorList>
    </citation>
    <scope>NUCLEOTIDE SEQUENCE [LARGE SCALE GENOMIC DNA]</scope>
    <source>
        <strain evidence="8 9">MTCC4038</strain>
        <plasmid evidence="8 9">p3</plasmid>
    </source>
</reference>
<feature type="binding site" evidence="5">
    <location>
        <position position="171"/>
    </location>
    <ligand>
        <name>adenosylcob(III)alamin</name>
        <dbReference type="ChEBI" id="CHEBI:18408"/>
    </ligand>
</feature>
<dbReference type="Proteomes" id="UP001277471">
    <property type="component" value="Unassembled WGS sequence"/>
</dbReference>
<keyword evidence="4 5" id="KW-1283">Bacterial microcompartment</keyword>
<comment type="cofactor">
    <cofactor evidence="5">
        <name>adenosylcob(III)alamin</name>
        <dbReference type="ChEBI" id="CHEBI:18408"/>
    </cofactor>
    <text evidence="5">Binds between the large and small subunits.</text>
</comment>
<comment type="similarity">
    <text evidence="5">Belongs to the EutC family.</text>
</comment>
<evidence type="ECO:0000313" key="8">
    <source>
        <dbReference type="EMBL" id="QCO12550.1"/>
    </source>
</evidence>
<comment type="subunit">
    <text evidence="5">The basic unit is a heterodimer which dimerizes to form tetramers. The heterotetramers trimerize; 6 large subunits form a core ring with 6 small subunits projecting outwards.</text>
</comment>
<accession>A0A4D8QTZ7</accession>
<dbReference type="EMBL" id="JAWXYC010000001">
    <property type="protein sequence ID" value="MDX5950066.1"/>
    <property type="molecule type" value="Genomic_DNA"/>
</dbReference>
<gene>
    <name evidence="5 8" type="primary">eutC</name>
    <name evidence="8" type="ORF">D3868_26245</name>
    <name evidence="7" type="ORF">SIM66_02410</name>
</gene>
<dbReference type="Proteomes" id="UP000298774">
    <property type="component" value="Plasmid p3"/>
</dbReference>
<dbReference type="PANTHER" id="PTHR39330:SF1">
    <property type="entry name" value="ETHANOLAMINE AMMONIA-LYASE SMALL SUBUNIT"/>
    <property type="match status" value="1"/>
</dbReference>
<evidence type="ECO:0000256" key="4">
    <source>
        <dbReference type="ARBA" id="ARBA00024446"/>
    </source>
</evidence>
<dbReference type="InterPro" id="IPR042255">
    <property type="entry name" value="EutC_N"/>
</dbReference>
<dbReference type="GO" id="GO:0008851">
    <property type="term" value="F:ethanolamine ammonia-lyase activity"/>
    <property type="evidence" value="ECO:0007669"/>
    <property type="project" value="UniProtKB-UniRule"/>
</dbReference>
<feature type="region of interest" description="Disordered" evidence="6">
    <location>
        <begin position="1"/>
        <end position="20"/>
    </location>
</feature>
<evidence type="ECO:0000256" key="5">
    <source>
        <dbReference type="HAMAP-Rule" id="MF_00601"/>
    </source>
</evidence>
<evidence type="ECO:0000313" key="9">
    <source>
        <dbReference type="Proteomes" id="UP000298774"/>
    </source>
</evidence>
<evidence type="ECO:0000313" key="7">
    <source>
        <dbReference type="EMBL" id="MDX5950066.1"/>
    </source>
</evidence>
<keyword evidence="1 5" id="KW-0846">Cobalamin</keyword>
<comment type="subcellular location">
    <subcellularLocation>
        <location evidence="5">Bacterial microcompartment</location>
    </subcellularLocation>
</comment>
<proteinExistence type="inferred from homology"/>
<dbReference type="PIRSF" id="PIRSF018982">
    <property type="entry name" value="EutC"/>
    <property type="match status" value="1"/>
</dbReference>
<dbReference type="GO" id="GO:0031471">
    <property type="term" value="C:ethanolamine degradation polyhedral organelle"/>
    <property type="evidence" value="ECO:0007669"/>
    <property type="project" value="UniProtKB-UniRule"/>
</dbReference>
<evidence type="ECO:0000256" key="2">
    <source>
        <dbReference type="ARBA" id="ARBA00023239"/>
    </source>
</evidence>
<dbReference type="GO" id="GO:0006520">
    <property type="term" value="P:amino acid metabolic process"/>
    <property type="evidence" value="ECO:0007669"/>
    <property type="project" value="InterPro"/>
</dbReference>
<dbReference type="UniPathway" id="UPA00560"/>
<name>A0A4D8QTZ7_AZOBR</name>
<evidence type="ECO:0000256" key="3">
    <source>
        <dbReference type="ARBA" id="ARBA00023285"/>
    </source>
</evidence>
<keyword evidence="3 5" id="KW-0170">Cobalt</keyword>
<comment type="function">
    <text evidence="5">Catalyzes the deamination of various vicinal amino-alcohols to oxo compounds. Allows this organism to utilize ethanolamine as the sole source of nitrogen and carbon in the presence of external vitamin B12.</text>
</comment>
<geneLocation type="plasmid" evidence="8 9">
    <name>p3</name>
</geneLocation>
<dbReference type="EMBL" id="CP032342">
    <property type="protein sequence ID" value="QCO12550.1"/>
    <property type="molecule type" value="Genomic_DNA"/>
</dbReference>
<dbReference type="EC" id="4.3.1.7" evidence="5"/>
<feature type="binding site" evidence="5">
    <location>
        <position position="192"/>
    </location>
    <ligand>
        <name>adenosylcob(III)alamin</name>
        <dbReference type="ChEBI" id="CHEBI:18408"/>
    </ligand>
</feature>